<reference evidence="1 2" key="1">
    <citation type="journal article" date="2012" name="J. Bacteriol.">
        <title>Genome Sequence of Galbibacter marinum Type Strain ck-I2-15.</title>
        <authorList>
            <person name="Lai Q."/>
            <person name="Li C."/>
            <person name="Shao Z."/>
        </authorList>
    </citation>
    <scope>NUCLEOTIDE SEQUENCE [LARGE SCALE GENOMIC DNA]</scope>
    <source>
        <strain evidence="2">ck-I2-15</strain>
    </source>
</reference>
<accession>K2P1W0</accession>
<name>K2P1W0_9FLAO</name>
<dbReference type="AlphaFoldDB" id="K2P1W0"/>
<dbReference type="PANTHER" id="PTHR39206:SF1">
    <property type="entry name" value="SLL8004 PROTEIN"/>
    <property type="match status" value="1"/>
</dbReference>
<gene>
    <name evidence="1" type="ORF">I215_09256</name>
</gene>
<dbReference type="OrthoDB" id="9791543at2"/>
<dbReference type="eggNOG" id="COG4185">
    <property type="taxonomic scope" value="Bacteria"/>
</dbReference>
<evidence type="ECO:0000313" key="1">
    <source>
        <dbReference type="EMBL" id="EKF55038.1"/>
    </source>
</evidence>
<protein>
    <recommendedName>
        <fullName evidence="3">Zeta toxin domain-containing protein</fullName>
    </recommendedName>
</protein>
<proteinExistence type="predicted"/>
<evidence type="ECO:0008006" key="3">
    <source>
        <dbReference type="Google" id="ProtNLM"/>
    </source>
</evidence>
<dbReference type="STRING" id="555500.I215_09256"/>
<organism evidence="1 2">
    <name type="scientific">Galbibacter marinus</name>
    <dbReference type="NCBI Taxonomy" id="555500"/>
    <lineage>
        <taxon>Bacteria</taxon>
        <taxon>Pseudomonadati</taxon>
        <taxon>Bacteroidota</taxon>
        <taxon>Flavobacteriia</taxon>
        <taxon>Flavobacteriales</taxon>
        <taxon>Flavobacteriaceae</taxon>
        <taxon>Galbibacter</taxon>
    </lineage>
</organism>
<sequence>MRYLLISQNKSFRFGTVISHPSKIDEISNVVNEDYSAYLYFICTDSPVVNVSRVKNRVEKGGHEVLENKIVDRYFRALNNLHLAIEHCYRAYIFDDSGRAQILIAEVDKGVVSDQG</sequence>
<dbReference type="Proteomes" id="UP000007364">
    <property type="component" value="Unassembled WGS sequence"/>
</dbReference>
<dbReference type="EMBL" id="AMSG01000011">
    <property type="protein sequence ID" value="EKF55038.1"/>
    <property type="molecule type" value="Genomic_DNA"/>
</dbReference>
<keyword evidence="2" id="KW-1185">Reference proteome</keyword>
<comment type="caution">
    <text evidence="1">The sequence shown here is derived from an EMBL/GenBank/DDBJ whole genome shotgun (WGS) entry which is preliminary data.</text>
</comment>
<evidence type="ECO:0000313" key="2">
    <source>
        <dbReference type="Proteomes" id="UP000007364"/>
    </source>
</evidence>
<dbReference type="PANTHER" id="PTHR39206">
    <property type="entry name" value="SLL8004 PROTEIN"/>
    <property type="match status" value="1"/>
</dbReference>
<dbReference type="RefSeq" id="WP_008991699.1">
    <property type="nucleotide sequence ID" value="NZ_AMSG01000011.1"/>
</dbReference>